<dbReference type="SUPFAM" id="SSF56399">
    <property type="entry name" value="ADP-ribosylation"/>
    <property type="match status" value="1"/>
</dbReference>
<dbReference type="RefSeq" id="WP_135182608.1">
    <property type="nucleotide sequence ID" value="NZ_SPPD01000016.1"/>
</dbReference>
<dbReference type="GO" id="GO:0016740">
    <property type="term" value="F:transferase activity"/>
    <property type="evidence" value="ECO:0007669"/>
    <property type="project" value="InterPro"/>
</dbReference>
<evidence type="ECO:0000313" key="2">
    <source>
        <dbReference type="Proteomes" id="UP000297253"/>
    </source>
</evidence>
<gene>
    <name evidence="1" type="ORF">E4T82_09580</name>
</gene>
<evidence type="ECO:0000313" key="1">
    <source>
        <dbReference type="EMBL" id="TFU97120.1"/>
    </source>
</evidence>
<organism evidence="1 2">
    <name type="scientific">Streptococcus cuniculi</name>
    <dbReference type="NCBI Taxonomy" id="1432788"/>
    <lineage>
        <taxon>Bacteria</taxon>
        <taxon>Bacillati</taxon>
        <taxon>Bacillota</taxon>
        <taxon>Bacilli</taxon>
        <taxon>Lactobacillales</taxon>
        <taxon>Streptococcaceae</taxon>
        <taxon>Streptococcus</taxon>
    </lineage>
</organism>
<dbReference type="Gene3D" id="1.10.10.970">
    <property type="entry name" value="RNA 2'-phosphotransferase, Tpt1/KptA family, N-terminal domain"/>
    <property type="match status" value="1"/>
</dbReference>
<sequence>MMDLDKLSKECSYILRPALEKYHLKSDSHGWVCIDSFIDVSRMKFGWSDIHNVILNSPKKVMKLVQAESGLYMDIQLISLFNTILKSPQSIYIMVHLVKIKYLS</sequence>
<dbReference type="EMBL" id="SPPD01000016">
    <property type="protein sequence ID" value="TFU97120.1"/>
    <property type="molecule type" value="Genomic_DNA"/>
</dbReference>
<comment type="caution">
    <text evidence="1">The sequence shown here is derived from an EMBL/GenBank/DDBJ whole genome shotgun (WGS) entry which is preliminary data.</text>
</comment>
<name>A0A4Y9J7Y0_9STRE</name>
<dbReference type="Proteomes" id="UP000297253">
    <property type="component" value="Unassembled WGS sequence"/>
</dbReference>
<proteinExistence type="predicted"/>
<dbReference type="OrthoDB" id="4537997at2"/>
<accession>A0A4Y9J7Y0</accession>
<dbReference type="InterPro" id="IPR002745">
    <property type="entry name" value="Ptrans_KptA/Tpt1"/>
</dbReference>
<protein>
    <submittedName>
        <fullName evidence="1">Uncharacterized protein</fullName>
    </submittedName>
</protein>
<dbReference type="AlphaFoldDB" id="A0A4Y9J7Y0"/>
<reference evidence="1 2" key="1">
    <citation type="submission" date="2019-03" db="EMBL/GenBank/DDBJ databases">
        <title>Diversity of the mouse oral microbiome.</title>
        <authorList>
            <person name="Joseph S."/>
            <person name="Aduse-Opoku J."/>
            <person name="Curtis M."/>
            <person name="Wade W."/>
            <person name="Hashim A."/>
        </authorList>
    </citation>
    <scope>NUCLEOTIDE SEQUENCE [LARGE SCALE GENOMIC DNA]</scope>
    <source>
        <strain evidence="1 2">WM131</strain>
    </source>
</reference>
<dbReference type="InterPro" id="IPR042080">
    <property type="entry name" value="RNA_2'-PTrans_N"/>
</dbReference>
<dbReference type="Pfam" id="PF01885">
    <property type="entry name" value="PTS_2-RNA"/>
    <property type="match status" value="1"/>
</dbReference>